<evidence type="ECO:0000313" key="3">
    <source>
        <dbReference type="Proteomes" id="UP000696184"/>
    </source>
</evidence>
<feature type="domain" description="Bacterial EndoU nuclease" evidence="1">
    <location>
        <begin position="68"/>
        <end position="189"/>
    </location>
</feature>
<name>A0ABS0UAB2_9GAMM</name>
<dbReference type="InterPro" id="IPR029501">
    <property type="entry name" value="EndoU_bac"/>
</dbReference>
<dbReference type="Pfam" id="PF14436">
    <property type="entry name" value="EndoU_bacteria"/>
    <property type="match status" value="1"/>
</dbReference>
<reference evidence="2 3" key="1">
    <citation type="submission" date="2020-08" db="EMBL/GenBank/DDBJ databases">
        <title>Description of Xenorhabdus lircayensis sp. nov., the symbiotic bacterium associated with the entomopathogenic nematode Steirnernema unicornum.</title>
        <authorList>
            <person name="Castaneda-Alvarez C."/>
            <person name="Prodan S."/>
            <person name="Zamorano A."/>
            <person name="San-Blas E."/>
            <person name="Aballay E."/>
        </authorList>
    </citation>
    <scope>NUCLEOTIDE SEQUENCE [LARGE SCALE GENOMIC DNA]</scope>
    <source>
        <strain evidence="2 3">VLS</strain>
    </source>
</reference>
<comment type="caution">
    <text evidence="2">The sequence shown here is derived from an EMBL/GenBank/DDBJ whole genome shotgun (WGS) entry which is preliminary data.</text>
</comment>
<dbReference type="PANTHER" id="PTHR32305:SF15">
    <property type="entry name" value="PROTEIN RHSA-RELATED"/>
    <property type="match status" value="1"/>
</dbReference>
<keyword evidence="3" id="KW-1185">Reference proteome</keyword>
<gene>
    <name evidence="2" type="ORF">H8A87_19570</name>
</gene>
<protein>
    <submittedName>
        <fullName evidence="2">EndoU domain-containing protein</fullName>
    </submittedName>
</protein>
<dbReference type="PANTHER" id="PTHR32305">
    <property type="match status" value="1"/>
</dbReference>
<dbReference type="EMBL" id="JACOII010000102">
    <property type="protein sequence ID" value="MBI6550805.1"/>
    <property type="molecule type" value="Genomic_DNA"/>
</dbReference>
<dbReference type="RefSeq" id="WP_198691546.1">
    <property type="nucleotide sequence ID" value="NZ_CAWPUD010000005.1"/>
</dbReference>
<feature type="non-terminal residue" evidence="2">
    <location>
        <position position="1"/>
    </location>
</feature>
<accession>A0ABS0UAB2</accession>
<dbReference type="PRINTS" id="PR00394">
    <property type="entry name" value="RHSPROTEIN"/>
</dbReference>
<dbReference type="Gene3D" id="2.180.10.10">
    <property type="entry name" value="RHS repeat-associated core"/>
    <property type="match status" value="1"/>
</dbReference>
<organism evidence="2 3">
    <name type="scientific">Xenorhabdus lircayensis</name>
    <dbReference type="NCBI Taxonomy" id="2763499"/>
    <lineage>
        <taxon>Bacteria</taxon>
        <taxon>Pseudomonadati</taxon>
        <taxon>Pseudomonadota</taxon>
        <taxon>Gammaproteobacteria</taxon>
        <taxon>Enterobacterales</taxon>
        <taxon>Morganellaceae</taxon>
        <taxon>Xenorhabdus</taxon>
    </lineage>
</organism>
<dbReference type="InterPro" id="IPR022385">
    <property type="entry name" value="Rhs_assc_core"/>
</dbReference>
<evidence type="ECO:0000259" key="1">
    <source>
        <dbReference type="Pfam" id="PF14436"/>
    </source>
</evidence>
<proteinExistence type="predicted"/>
<dbReference type="InterPro" id="IPR050708">
    <property type="entry name" value="T6SS_VgrG/RHS"/>
</dbReference>
<evidence type="ECO:0000313" key="2">
    <source>
        <dbReference type="EMBL" id="MBI6550805.1"/>
    </source>
</evidence>
<dbReference type="Proteomes" id="UP000696184">
    <property type="component" value="Unassembled WGS sequence"/>
</dbReference>
<dbReference type="NCBIfam" id="TIGR03696">
    <property type="entry name" value="Rhs_assc_core"/>
    <property type="match status" value="1"/>
</dbReference>
<sequence length="194" mass="21599">CGQYEDEESGLYYNRFRYYSPETAQYISADPIGLLGGYNPYGYVHNPTNFIDPYGLAGEDCGNLKINVDHVFHGEINRRGNAVGFHHEASIGHQGKARITGITDLPNSQGVYRGKVEVFNSQTGQWVQKGPESTFFPQSWNRQQVMSEIKGAYKNSTMQGSKWEGVSPSGVKIGGYLDKNGNINTAFPVYEKVK</sequence>